<reference evidence="4" key="4">
    <citation type="journal article" date="2008" name="Nucleic Acids Res.">
        <title>The rice annotation project database (RAP-DB): 2008 update.</title>
        <authorList>
            <consortium name="The rice annotation project (RAP)"/>
        </authorList>
    </citation>
    <scope>GENOME REANNOTATION</scope>
    <source>
        <strain evidence="4">cv. Nipponbare</strain>
    </source>
</reference>
<dbReference type="EMBL" id="AP005322">
    <property type="protein sequence ID" value="BAD22105.1"/>
    <property type="molecule type" value="Genomic_DNA"/>
</dbReference>
<protein>
    <submittedName>
        <fullName evidence="3">Uncharacterized protein</fullName>
    </submittedName>
</protein>
<reference evidence="4" key="3">
    <citation type="journal article" date="2005" name="Nature">
        <title>The map-based sequence of the rice genome.</title>
        <authorList>
            <consortium name="International rice genome sequencing project (IRGSP)"/>
            <person name="Matsumoto T."/>
            <person name="Wu J."/>
            <person name="Kanamori H."/>
            <person name="Katayose Y."/>
            <person name="Fujisawa M."/>
            <person name="Namiki N."/>
            <person name="Mizuno H."/>
            <person name="Yamamoto K."/>
            <person name="Antonio B.A."/>
            <person name="Baba T."/>
            <person name="Sakata K."/>
            <person name="Nagamura Y."/>
            <person name="Aoki H."/>
            <person name="Arikawa K."/>
            <person name="Arita K."/>
            <person name="Bito T."/>
            <person name="Chiden Y."/>
            <person name="Fujitsuka N."/>
            <person name="Fukunaka R."/>
            <person name="Hamada M."/>
            <person name="Harada C."/>
            <person name="Hayashi A."/>
            <person name="Hijishita S."/>
            <person name="Honda M."/>
            <person name="Hosokawa S."/>
            <person name="Ichikawa Y."/>
            <person name="Idonuma A."/>
            <person name="Iijima M."/>
            <person name="Ikeda M."/>
            <person name="Ikeno M."/>
            <person name="Ito K."/>
            <person name="Ito S."/>
            <person name="Ito T."/>
            <person name="Ito Y."/>
            <person name="Ito Y."/>
            <person name="Iwabuchi A."/>
            <person name="Kamiya K."/>
            <person name="Karasawa W."/>
            <person name="Kurita K."/>
            <person name="Katagiri S."/>
            <person name="Kikuta A."/>
            <person name="Kobayashi H."/>
            <person name="Kobayashi N."/>
            <person name="Machita K."/>
            <person name="Maehara T."/>
            <person name="Masukawa M."/>
            <person name="Mizubayashi T."/>
            <person name="Mukai Y."/>
            <person name="Nagasaki H."/>
            <person name="Nagata Y."/>
            <person name="Naito S."/>
            <person name="Nakashima M."/>
            <person name="Nakama Y."/>
            <person name="Nakamichi Y."/>
            <person name="Nakamura M."/>
            <person name="Meguro A."/>
            <person name="Negishi M."/>
            <person name="Ohta I."/>
            <person name="Ohta T."/>
            <person name="Okamoto M."/>
            <person name="Ono N."/>
            <person name="Saji S."/>
            <person name="Sakaguchi M."/>
            <person name="Sakai K."/>
            <person name="Shibata M."/>
            <person name="Shimokawa T."/>
            <person name="Song J."/>
            <person name="Takazaki Y."/>
            <person name="Terasawa K."/>
            <person name="Tsugane M."/>
            <person name="Tsuji K."/>
            <person name="Ueda S."/>
            <person name="Waki K."/>
            <person name="Yamagata H."/>
            <person name="Yamamoto M."/>
            <person name="Yamamoto S."/>
            <person name="Yamane H."/>
            <person name="Yoshiki S."/>
            <person name="Yoshihara R."/>
            <person name="Yukawa K."/>
            <person name="Zhong H."/>
            <person name="Yano M."/>
            <person name="Yuan Q."/>
            <person name="Ouyang S."/>
            <person name="Liu J."/>
            <person name="Jones K.M."/>
            <person name="Gansberger K."/>
            <person name="Moffat K."/>
            <person name="Hill J."/>
            <person name="Bera J."/>
            <person name="Fadrosh D."/>
            <person name="Jin S."/>
            <person name="Johri S."/>
            <person name="Kim M."/>
            <person name="Overton L."/>
            <person name="Reardon M."/>
            <person name="Tsitrin T."/>
            <person name="Vuong H."/>
            <person name="Weaver B."/>
            <person name="Ciecko A."/>
            <person name="Tallon L."/>
            <person name="Jackson J."/>
            <person name="Pai G."/>
            <person name="Aken S.V."/>
            <person name="Utterback T."/>
            <person name="Reidmuller S."/>
            <person name="Feldblyum T."/>
            <person name="Hsiao J."/>
            <person name="Zismann V."/>
            <person name="Iobst S."/>
            <person name="de Vazeille A.R."/>
            <person name="Buell C.R."/>
            <person name="Ying K."/>
            <person name="Li Y."/>
            <person name="Lu T."/>
            <person name="Huang Y."/>
            <person name="Zhao Q."/>
            <person name="Feng Q."/>
            <person name="Zhang L."/>
            <person name="Zhu J."/>
            <person name="Weng Q."/>
            <person name="Mu J."/>
            <person name="Lu Y."/>
            <person name="Fan D."/>
            <person name="Liu Y."/>
            <person name="Guan J."/>
            <person name="Zhang Y."/>
            <person name="Yu S."/>
            <person name="Liu X."/>
            <person name="Zhang Y."/>
            <person name="Hong G."/>
            <person name="Han B."/>
            <person name="Choisne N."/>
            <person name="Demange N."/>
            <person name="Orjeda G."/>
            <person name="Samain S."/>
            <person name="Cattolico L."/>
            <person name="Pelletier E."/>
            <person name="Couloux A."/>
            <person name="Segurens B."/>
            <person name="Wincker P."/>
            <person name="D'Hont A."/>
            <person name="Scarpelli C."/>
            <person name="Weissenbach J."/>
            <person name="Salanoubat M."/>
            <person name="Quetier F."/>
            <person name="Yu Y."/>
            <person name="Kim H.R."/>
            <person name="Rambo T."/>
            <person name="Currie J."/>
            <person name="Collura K."/>
            <person name="Luo M."/>
            <person name="Yang T."/>
            <person name="Ammiraju J.S.S."/>
            <person name="Engler F."/>
            <person name="Soderlund C."/>
            <person name="Wing R.A."/>
            <person name="Palmer L.E."/>
            <person name="de la Bastide M."/>
            <person name="Spiegel L."/>
            <person name="Nascimento L."/>
            <person name="Zutavern T."/>
            <person name="O'Shaughnessy A."/>
            <person name="Dike S."/>
            <person name="Dedhia N."/>
            <person name="Preston R."/>
            <person name="Balija V."/>
            <person name="McCombie W.R."/>
            <person name="Chow T."/>
            <person name="Chen H."/>
            <person name="Chung M."/>
            <person name="Chen C."/>
            <person name="Shaw J."/>
            <person name="Wu H."/>
            <person name="Hsiao K."/>
            <person name="Chao Y."/>
            <person name="Chu M."/>
            <person name="Cheng C."/>
            <person name="Hour A."/>
            <person name="Lee P."/>
            <person name="Lin S."/>
            <person name="Lin Y."/>
            <person name="Liou J."/>
            <person name="Liu S."/>
            <person name="Hsing Y."/>
            <person name="Raghuvanshi S."/>
            <person name="Mohanty A."/>
            <person name="Bharti A.K."/>
            <person name="Gaur A."/>
            <person name="Gupta V."/>
            <person name="Kumar D."/>
            <person name="Ravi V."/>
            <person name="Vij S."/>
            <person name="Kapur A."/>
            <person name="Khurana P."/>
            <person name="Khurana P."/>
            <person name="Khurana J.P."/>
            <person name="Tyagi A.K."/>
            <person name="Gaikwad K."/>
            <person name="Singh A."/>
            <person name="Dalal V."/>
            <person name="Srivastava S."/>
            <person name="Dixit A."/>
            <person name="Pal A.K."/>
            <person name="Ghazi I.A."/>
            <person name="Yadav M."/>
            <person name="Pandit A."/>
            <person name="Bhargava A."/>
            <person name="Sureshbabu K."/>
            <person name="Batra K."/>
            <person name="Sharma T.R."/>
            <person name="Mohapatra T."/>
            <person name="Singh N.K."/>
            <person name="Messing J."/>
            <person name="Nelson A.B."/>
            <person name="Fuks G."/>
            <person name="Kavchok S."/>
            <person name="Keizer G."/>
            <person name="Linton E."/>
            <person name="Llaca V."/>
            <person name="Song R."/>
            <person name="Tanyolac B."/>
            <person name="Young S."/>
            <person name="Ho-Il K."/>
            <person name="Hahn J.H."/>
            <person name="Sangsakoo G."/>
            <person name="Vanavichit A."/>
            <person name="de Mattos Luiz.A.T."/>
            <person name="Zimmer P.D."/>
            <person name="Malone G."/>
            <person name="Dellagostin O."/>
            <person name="de Oliveira A.C."/>
            <person name="Bevan M."/>
            <person name="Bancroft I."/>
            <person name="Minx P."/>
            <person name="Cordum H."/>
            <person name="Wilson R."/>
            <person name="Cheng Z."/>
            <person name="Jin W."/>
            <person name="Jiang J."/>
            <person name="Leong S.A."/>
            <person name="Iwama H."/>
            <person name="Gojobori T."/>
            <person name="Itoh T."/>
            <person name="Niimura Y."/>
            <person name="Fujii Y."/>
            <person name="Habara T."/>
            <person name="Sakai H."/>
            <person name="Sato Y."/>
            <person name="Wilson G."/>
            <person name="Kumar K."/>
            <person name="McCouch S."/>
            <person name="Juretic N."/>
            <person name="Hoen D."/>
            <person name="Wright S."/>
            <person name="Bruskiewich R."/>
            <person name="Bureau T."/>
            <person name="Miyao A."/>
            <person name="Hirochika H."/>
            <person name="Nishikawa T."/>
            <person name="Kadowaki K."/>
            <person name="Sugiura M."/>
            <person name="Burr B."/>
            <person name="Sasaki T."/>
        </authorList>
    </citation>
    <scope>NUCLEOTIDE SEQUENCE [LARGE SCALE GENOMIC DNA]</scope>
    <source>
        <strain evidence="4">cv. Nipponbare</strain>
    </source>
</reference>
<gene>
    <name evidence="2" type="ORF">P0483C08.3</name>
    <name evidence="3" type="ORF">P0677G01.27</name>
</gene>
<accession>Q6K5M0</accession>
<name>Q6K5M0_ORYSJ</name>
<evidence type="ECO:0000313" key="2">
    <source>
        <dbReference type="EMBL" id="BAD21850.1"/>
    </source>
</evidence>
<dbReference type="EMBL" id="AP004837">
    <property type="protein sequence ID" value="BAD21850.1"/>
    <property type="molecule type" value="Genomic_DNA"/>
</dbReference>
<sequence>MKGRVRVLMHCAVAGKQYTGSANSKTICIKIDRESETTGIGRVAAASPSAGVCASGRLARSSTGLVVNYCAASVALWLTWVAVRWRLGTTEASVPRSLAWCVSPKQRRLVCRNGQSGVSTSCHGTFTVEADGERERGRDGCLRHTPPSLRRAGKTGRRGREGARTLPTPSSPSTRHREGAVAAISTAPRRRRAVPARREGKQRRACGLKKKMG</sequence>
<evidence type="ECO:0000313" key="4">
    <source>
        <dbReference type="Proteomes" id="UP000000763"/>
    </source>
</evidence>
<organism evidence="3 4">
    <name type="scientific">Oryza sativa subsp. japonica</name>
    <name type="common">Rice</name>
    <dbReference type="NCBI Taxonomy" id="39947"/>
    <lineage>
        <taxon>Eukaryota</taxon>
        <taxon>Viridiplantae</taxon>
        <taxon>Streptophyta</taxon>
        <taxon>Embryophyta</taxon>
        <taxon>Tracheophyta</taxon>
        <taxon>Spermatophyta</taxon>
        <taxon>Magnoliopsida</taxon>
        <taxon>Liliopsida</taxon>
        <taxon>Poales</taxon>
        <taxon>Poaceae</taxon>
        <taxon>BOP clade</taxon>
        <taxon>Oryzoideae</taxon>
        <taxon>Oryzeae</taxon>
        <taxon>Oryzinae</taxon>
        <taxon>Oryza</taxon>
        <taxon>Oryza sativa</taxon>
    </lineage>
</organism>
<dbReference type="Proteomes" id="UP000000763">
    <property type="component" value="Chromosome 2"/>
</dbReference>
<proteinExistence type="predicted"/>
<feature type="region of interest" description="Disordered" evidence="1">
    <location>
        <begin position="137"/>
        <end position="213"/>
    </location>
</feature>
<reference evidence="2" key="1">
    <citation type="submission" date="2002-03" db="EMBL/GenBank/DDBJ databases">
        <title>Oryza sativa nipponbare(GA3) genomic DNA, chromosome 2, PAC clone:P0483C08.</title>
        <authorList>
            <person name="Sasaki T."/>
            <person name="Matsumoto T."/>
            <person name="Yamamoto K."/>
        </authorList>
    </citation>
    <scope>NUCLEOTIDE SEQUENCE</scope>
</reference>
<evidence type="ECO:0000313" key="3">
    <source>
        <dbReference type="EMBL" id="BAD22105.1"/>
    </source>
</evidence>
<feature type="compositionally biased region" description="Basic residues" evidence="1">
    <location>
        <begin position="188"/>
        <end position="213"/>
    </location>
</feature>
<reference evidence="3" key="2">
    <citation type="submission" date="2002-05" db="EMBL/GenBank/DDBJ databases">
        <title>Oryza sativa nipponbare(GA3) genomic DNA, chromosome 2, PAC clone:P0677G01.</title>
        <authorList>
            <person name="Sasaki T."/>
            <person name="Matsumoto T."/>
            <person name="Katayose Y."/>
        </authorList>
    </citation>
    <scope>NUCLEOTIDE SEQUENCE</scope>
</reference>
<dbReference type="AlphaFoldDB" id="Q6K5M0"/>
<evidence type="ECO:0000256" key="1">
    <source>
        <dbReference type="SAM" id="MobiDB-lite"/>
    </source>
</evidence>